<evidence type="ECO:0000313" key="5">
    <source>
        <dbReference type="Proteomes" id="UP000285624"/>
    </source>
</evidence>
<evidence type="ECO:0000313" key="4">
    <source>
        <dbReference type="EMBL" id="RLN77683.1"/>
    </source>
</evidence>
<feature type="domain" description="WRKY19-like zinc finger" evidence="2">
    <location>
        <begin position="201"/>
        <end position="225"/>
    </location>
</feature>
<evidence type="ECO:0000313" key="3">
    <source>
        <dbReference type="EMBL" id="RLN21142.1"/>
    </source>
</evidence>
<dbReference type="Proteomes" id="UP000285624">
    <property type="component" value="Unassembled WGS sequence"/>
</dbReference>
<feature type="compositionally biased region" description="Low complexity" evidence="1">
    <location>
        <begin position="121"/>
        <end position="131"/>
    </location>
</feature>
<organism evidence="3 6">
    <name type="scientific">Phytophthora kernoviae</name>
    <dbReference type="NCBI Taxonomy" id="325452"/>
    <lineage>
        <taxon>Eukaryota</taxon>
        <taxon>Sar</taxon>
        <taxon>Stramenopiles</taxon>
        <taxon>Oomycota</taxon>
        <taxon>Peronosporomycetes</taxon>
        <taxon>Peronosporales</taxon>
        <taxon>Peronosporaceae</taxon>
        <taxon>Phytophthora</taxon>
    </lineage>
</organism>
<evidence type="ECO:0000259" key="2">
    <source>
        <dbReference type="Pfam" id="PF24906"/>
    </source>
</evidence>
<dbReference type="PANTHER" id="PTHR31827">
    <property type="entry name" value="EMB|CAB89363.1"/>
    <property type="match status" value="1"/>
</dbReference>
<accession>A0A421F423</accession>
<sequence>MMMMHGSAPTSRYATPQDTETISISIGLGSDGRSSSIVLPRGHDLPQQVQPQSPAPLQPLLYAREPESSRFDAVRALSSLSYQTSPEPSTSSQMPPMASMSQYIHANSRYEMSASMNSSSRSHIASAPHSPLYHSDSSSNGGVRVYHHSQEYVQSEGEYRATRTRRRRGANGSSGSSKRCQVLHCDKISVSRGLCRGHGGGRRCQHESCSKGAQSRSNFCWAHGGGQRCEVKNCMRSRKSKRFCVAHLNWECSAPMSPTATVDSAECGRVVYDTMPPLQMAKLPKTIMPKAVCSVMHEGVTGASPTTLSGSPRLPSLLQALRNTQQSSMVAQN</sequence>
<proteinExistence type="predicted"/>
<name>A0A421F423_9STRA</name>
<dbReference type="PANTHER" id="PTHR31827:SF1">
    <property type="entry name" value="EMB|CAB89363.1"/>
    <property type="match status" value="1"/>
</dbReference>
<dbReference type="Proteomes" id="UP000285883">
    <property type="component" value="Unassembled WGS sequence"/>
</dbReference>
<dbReference type="EMBL" id="MBDN02000232">
    <property type="protein sequence ID" value="RLN77683.1"/>
    <property type="molecule type" value="Genomic_DNA"/>
</dbReference>
<dbReference type="InterPro" id="IPR056866">
    <property type="entry name" value="Znf_WRKY19"/>
</dbReference>
<gene>
    <name evidence="3" type="ORF">BBI17_006574</name>
    <name evidence="4" type="ORF">BBO99_00006565</name>
</gene>
<dbReference type="AlphaFoldDB" id="A0A421F423"/>
<comment type="caution">
    <text evidence="3">The sequence shown here is derived from an EMBL/GenBank/DDBJ whole genome shotgun (WGS) entry which is preliminary data.</text>
</comment>
<protein>
    <recommendedName>
        <fullName evidence="2">WRKY19-like zinc finger domain-containing protein</fullName>
    </recommendedName>
</protein>
<evidence type="ECO:0000313" key="6">
    <source>
        <dbReference type="Proteomes" id="UP000285883"/>
    </source>
</evidence>
<reference evidence="5 6" key="1">
    <citation type="submission" date="2018-07" db="EMBL/GenBank/DDBJ databases">
        <title>Genome sequencing of oomycete isolates from Chile give support for New Zealand origin for Phytophthora kernoviae and make available the first Nothophytophthora sp. genome.</title>
        <authorList>
            <person name="Studholme D.J."/>
            <person name="Sanfuentes E."/>
            <person name="Panda P."/>
            <person name="Hill R."/>
            <person name="Sambles C."/>
            <person name="Grant M."/>
            <person name="Williams N.M."/>
            <person name="Mcdougal R.L."/>
        </authorList>
    </citation>
    <scope>NUCLEOTIDE SEQUENCE [LARGE SCALE GENOMIC DNA]</scope>
    <source>
        <strain evidence="3">Chile2</strain>
        <strain evidence="4">Chile4</strain>
    </source>
</reference>
<feature type="region of interest" description="Disordered" evidence="1">
    <location>
        <begin position="121"/>
        <end position="178"/>
    </location>
</feature>
<dbReference type="EMBL" id="MAYM02001278">
    <property type="protein sequence ID" value="RLN21142.1"/>
    <property type="molecule type" value="Genomic_DNA"/>
</dbReference>
<dbReference type="Pfam" id="PF24906">
    <property type="entry name" value="Zf_WRKY19"/>
    <property type="match status" value="1"/>
</dbReference>
<keyword evidence="5" id="KW-1185">Reference proteome</keyword>
<dbReference type="STRING" id="325452.A0A421F423"/>
<evidence type="ECO:0000256" key="1">
    <source>
        <dbReference type="SAM" id="MobiDB-lite"/>
    </source>
</evidence>